<keyword evidence="3 5" id="KW-0479">Metal-binding</keyword>
<keyword evidence="5" id="KW-0349">Heme</keyword>
<protein>
    <recommendedName>
        <fullName evidence="8">Cytochrome P450</fullName>
    </recommendedName>
</protein>
<reference evidence="6 7" key="1">
    <citation type="submission" date="2024-09" db="EMBL/GenBank/DDBJ databases">
        <title>T2T genomes of carrot and Alternaria dauci and their utility for understanding host-pathogen interaction during carrot leaf blight disease.</title>
        <authorList>
            <person name="Liu W."/>
            <person name="Xu S."/>
            <person name="Ou C."/>
            <person name="Liu X."/>
            <person name="Zhuang F."/>
            <person name="Deng X.W."/>
        </authorList>
    </citation>
    <scope>NUCLEOTIDE SEQUENCE [LARGE SCALE GENOMIC DNA]</scope>
    <source>
        <strain evidence="6 7">A2016</strain>
    </source>
</reference>
<dbReference type="PANTHER" id="PTHR24305:SF166">
    <property type="entry name" value="CYTOCHROME P450 12A4, MITOCHONDRIAL-RELATED"/>
    <property type="match status" value="1"/>
</dbReference>
<comment type="cofactor">
    <cofactor evidence="1">
        <name>heme</name>
        <dbReference type="ChEBI" id="CHEBI:30413"/>
    </cofactor>
</comment>
<dbReference type="PROSITE" id="PS00086">
    <property type="entry name" value="CYTOCHROME_P450"/>
    <property type="match status" value="1"/>
</dbReference>
<keyword evidence="5" id="KW-0503">Monooxygenase</keyword>
<keyword evidence="4 5" id="KW-0408">Iron</keyword>
<dbReference type="InterPro" id="IPR001128">
    <property type="entry name" value="Cyt_P450"/>
</dbReference>
<proteinExistence type="inferred from homology"/>
<dbReference type="InterPro" id="IPR050121">
    <property type="entry name" value="Cytochrome_P450_monoxygenase"/>
</dbReference>
<comment type="caution">
    <text evidence="6">The sequence shown here is derived from an EMBL/GenBank/DDBJ whole genome shotgun (WGS) entry which is preliminary data.</text>
</comment>
<accession>A0ABR3UCQ2</accession>
<dbReference type="GeneID" id="96087695"/>
<organism evidence="6 7">
    <name type="scientific">Alternaria dauci</name>
    <dbReference type="NCBI Taxonomy" id="48095"/>
    <lineage>
        <taxon>Eukaryota</taxon>
        <taxon>Fungi</taxon>
        <taxon>Dikarya</taxon>
        <taxon>Ascomycota</taxon>
        <taxon>Pezizomycotina</taxon>
        <taxon>Dothideomycetes</taxon>
        <taxon>Pleosporomycetidae</taxon>
        <taxon>Pleosporales</taxon>
        <taxon>Pleosporineae</taxon>
        <taxon>Pleosporaceae</taxon>
        <taxon>Alternaria</taxon>
        <taxon>Alternaria sect. Porri</taxon>
    </lineage>
</organism>
<evidence type="ECO:0000313" key="7">
    <source>
        <dbReference type="Proteomes" id="UP001578633"/>
    </source>
</evidence>
<evidence type="ECO:0000256" key="2">
    <source>
        <dbReference type="ARBA" id="ARBA00010617"/>
    </source>
</evidence>
<dbReference type="InterPro" id="IPR036396">
    <property type="entry name" value="Cyt_P450_sf"/>
</dbReference>
<dbReference type="Gene3D" id="1.10.630.10">
    <property type="entry name" value="Cytochrome P450"/>
    <property type="match status" value="1"/>
</dbReference>
<sequence length="99" mass="11243">MHHNPAVFKDLEKFIPERWNDPSKEMLQSYYPFGGGSRACIGANFAQLELRHALANFYRTFPKGVSISSAESFSKAEMDVDTYFVTLPKGHRCVIQANK</sequence>
<keyword evidence="7" id="KW-1185">Reference proteome</keyword>
<dbReference type="RefSeq" id="XP_069304536.1">
    <property type="nucleotide sequence ID" value="XM_069453512.1"/>
</dbReference>
<evidence type="ECO:0000313" key="6">
    <source>
        <dbReference type="EMBL" id="KAL1793952.1"/>
    </source>
</evidence>
<keyword evidence="5" id="KW-0560">Oxidoreductase</keyword>
<dbReference type="EMBL" id="JBHGVX010000007">
    <property type="protein sequence ID" value="KAL1793952.1"/>
    <property type="molecule type" value="Genomic_DNA"/>
</dbReference>
<evidence type="ECO:0000256" key="3">
    <source>
        <dbReference type="ARBA" id="ARBA00022723"/>
    </source>
</evidence>
<name>A0ABR3UCQ2_9PLEO</name>
<evidence type="ECO:0000256" key="5">
    <source>
        <dbReference type="RuleBase" id="RU000461"/>
    </source>
</evidence>
<dbReference type="InterPro" id="IPR017972">
    <property type="entry name" value="Cyt_P450_CS"/>
</dbReference>
<evidence type="ECO:0000256" key="4">
    <source>
        <dbReference type="ARBA" id="ARBA00023004"/>
    </source>
</evidence>
<dbReference type="PANTHER" id="PTHR24305">
    <property type="entry name" value="CYTOCHROME P450"/>
    <property type="match status" value="1"/>
</dbReference>
<dbReference type="SUPFAM" id="SSF48264">
    <property type="entry name" value="Cytochrome P450"/>
    <property type="match status" value="1"/>
</dbReference>
<dbReference type="Proteomes" id="UP001578633">
    <property type="component" value="Chromosome 7"/>
</dbReference>
<comment type="similarity">
    <text evidence="2 5">Belongs to the cytochrome P450 family.</text>
</comment>
<evidence type="ECO:0008006" key="8">
    <source>
        <dbReference type="Google" id="ProtNLM"/>
    </source>
</evidence>
<evidence type="ECO:0000256" key="1">
    <source>
        <dbReference type="ARBA" id="ARBA00001971"/>
    </source>
</evidence>
<dbReference type="Pfam" id="PF00067">
    <property type="entry name" value="p450"/>
    <property type="match status" value="1"/>
</dbReference>
<gene>
    <name evidence="6" type="ORF">ACET3X_007373</name>
</gene>